<protein>
    <recommendedName>
        <fullName evidence="6">33 kDa chaperonin</fullName>
    </recommendedName>
    <alternativeName>
        <fullName evidence="6">Heat shock protein 33 homolog</fullName>
        <shortName evidence="6">HSP33</shortName>
    </alternativeName>
</protein>
<accession>A0A841Q137</accession>
<dbReference type="Gene3D" id="3.90.1280.10">
    <property type="entry name" value="HSP33 redox switch-like"/>
    <property type="match status" value="1"/>
</dbReference>
<dbReference type="GO" id="GO:0044183">
    <property type="term" value="F:protein folding chaperone"/>
    <property type="evidence" value="ECO:0007669"/>
    <property type="project" value="TreeGrafter"/>
</dbReference>
<reference evidence="7 8" key="1">
    <citation type="submission" date="2020-08" db="EMBL/GenBank/DDBJ databases">
        <title>Genomic Encyclopedia of Type Strains, Phase IV (KMG-IV): sequencing the most valuable type-strain genomes for metagenomic binning, comparative biology and taxonomic classification.</title>
        <authorList>
            <person name="Goeker M."/>
        </authorList>
    </citation>
    <scope>NUCLEOTIDE SEQUENCE [LARGE SCALE GENOMIC DNA]</scope>
    <source>
        <strain evidence="7 8">DSM 21769</strain>
    </source>
</reference>
<comment type="similarity">
    <text evidence="6">Belongs to the HSP33 family.</text>
</comment>
<keyword evidence="1 6" id="KW-0963">Cytoplasm</keyword>
<evidence type="ECO:0000256" key="5">
    <source>
        <dbReference type="ARBA" id="ARBA00023284"/>
    </source>
</evidence>
<dbReference type="InterPro" id="IPR000397">
    <property type="entry name" value="Heat_shock_Hsp33"/>
</dbReference>
<feature type="disulfide bond" description="Redox-active" evidence="6">
    <location>
        <begin position="236"/>
        <end position="238"/>
    </location>
</feature>
<keyword evidence="4 6" id="KW-0143">Chaperone</keyword>
<sequence length="298" mass="32325">MSDYLVKATAFKQQVRVYATTTTDMVNEAVKRHQAYPTATAALGRAMTVGTMMGAMMKGEDKLTVKVEGNGPLGPIIVDSDSAGNTRGYVYNPQVHFELNRAGKLDVARAVGTDGYIGVARDLGMNEQFTSHSPIVSGELGEDFTYYFATSEQIPSSVGLGVLVDTDNSVLAAGGFIIQVLPDADEDIVDLMEKQIEATPPISKLIERGYSPEGIIETITGGDYQLLENHPVQFHCPCSKDRIGRSMIGLGSEEIQSMITEDGGAETQCHFCNAQYDFSIEDLQHVKEEALAQEERKG</sequence>
<evidence type="ECO:0000313" key="8">
    <source>
        <dbReference type="Proteomes" id="UP000568839"/>
    </source>
</evidence>
<dbReference type="PANTHER" id="PTHR30111:SF1">
    <property type="entry name" value="33 KDA CHAPERONIN"/>
    <property type="match status" value="1"/>
</dbReference>
<comment type="caution">
    <text evidence="7">The sequence shown here is derived from an EMBL/GenBank/DDBJ whole genome shotgun (WGS) entry which is preliminary data.</text>
</comment>
<dbReference type="GO" id="GO:0005737">
    <property type="term" value="C:cytoplasm"/>
    <property type="evidence" value="ECO:0007669"/>
    <property type="project" value="UniProtKB-SubCell"/>
</dbReference>
<dbReference type="PIRSF" id="PIRSF005261">
    <property type="entry name" value="Heat_shock_Hsp33"/>
    <property type="match status" value="1"/>
</dbReference>
<evidence type="ECO:0000313" key="7">
    <source>
        <dbReference type="EMBL" id="MBB6451562.1"/>
    </source>
</evidence>
<dbReference type="EMBL" id="JACHHJ010000008">
    <property type="protein sequence ID" value="MBB6451562.1"/>
    <property type="molecule type" value="Genomic_DNA"/>
</dbReference>
<dbReference type="Gene3D" id="3.55.30.10">
    <property type="entry name" value="Hsp33 domain"/>
    <property type="match status" value="1"/>
</dbReference>
<evidence type="ECO:0000256" key="2">
    <source>
        <dbReference type="ARBA" id="ARBA00022833"/>
    </source>
</evidence>
<keyword evidence="5 6" id="KW-0676">Redox-active center</keyword>
<evidence type="ECO:0000256" key="3">
    <source>
        <dbReference type="ARBA" id="ARBA00023157"/>
    </source>
</evidence>
<feature type="disulfide bond" description="Redox-active" evidence="6">
    <location>
        <begin position="269"/>
        <end position="272"/>
    </location>
</feature>
<dbReference type="CDD" id="cd00498">
    <property type="entry name" value="Hsp33"/>
    <property type="match status" value="1"/>
</dbReference>
<evidence type="ECO:0000256" key="4">
    <source>
        <dbReference type="ARBA" id="ARBA00023186"/>
    </source>
</evidence>
<comment type="function">
    <text evidence="6">Redox regulated molecular chaperone. Protects both thermally unfolding and oxidatively damaged proteins from irreversible aggregation. Plays an important role in the bacterial defense system toward oxidative stress.</text>
</comment>
<evidence type="ECO:0000256" key="1">
    <source>
        <dbReference type="ARBA" id="ARBA00022490"/>
    </source>
</evidence>
<comment type="subcellular location">
    <subcellularLocation>
        <location evidence="6">Cytoplasm</location>
    </subcellularLocation>
</comment>
<dbReference type="SUPFAM" id="SSF64397">
    <property type="entry name" value="Hsp33 domain"/>
    <property type="match status" value="1"/>
</dbReference>
<dbReference type="RefSeq" id="WP_184405925.1">
    <property type="nucleotide sequence ID" value="NZ_JACHHJ010000008.1"/>
</dbReference>
<name>A0A841Q137_9BACL</name>
<keyword evidence="2 6" id="KW-0862">Zinc</keyword>
<dbReference type="Proteomes" id="UP000568839">
    <property type="component" value="Unassembled WGS sequence"/>
</dbReference>
<dbReference type="SUPFAM" id="SSF118352">
    <property type="entry name" value="HSP33 redox switch-like"/>
    <property type="match status" value="1"/>
</dbReference>
<dbReference type="InterPro" id="IPR016154">
    <property type="entry name" value="Heat_shock_Hsp33_C"/>
</dbReference>
<dbReference type="GO" id="GO:0042026">
    <property type="term" value="P:protein refolding"/>
    <property type="evidence" value="ECO:0007669"/>
    <property type="project" value="TreeGrafter"/>
</dbReference>
<comment type="PTM">
    <text evidence="6">Under oxidizing conditions two disulfide bonds are formed involving the reactive cysteines. Under reducing conditions zinc is bound to the reactive cysteines and the protein is inactive.</text>
</comment>
<organism evidence="7 8">
    <name type="scientific">Geomicrobium halophilum</name>
    <dbReference type="NCBI Taxonomy" id="549000"/>
    <lineage>
        <taxon>Bacteria</taxon>
        <taxon>Bacillati</taxon>
        <taxon>Bacillota</taxon>
        <taxon>Bacilli</taxon>
        <taxon>Bacillales</taxon>
        <taxon>Geomicrobium</taxon>
    </lineage>
</organism>
<dbReference type="InterPro" id="IPR016153">
    <property type="entry name" value="Heat_shock_Hsp33_N"/>
</dbReference>
<dbReference type="NCBIfam" id="NF001033">
    <property type="entry name" value="PRK00114.1"/>
    <property type="match status" value="1"/>
</dbReference>
<dbReference type="Pfam" id="PF01430">
    <property type="entry name" value="HSP33"/>
    <property type="match status" value="1"/>
</dbReference>
<dbReference type="AlphaFoldDB" id="A0A841Q137"/>
<gene>
    <name evidence="6" type="primary">hslO</name>
    <name evidence="7" type="ORF">HNR44_003575</name>
</gene>
<keyword evidence="8" id="KW-1185">Reference proteome</keyword>
<dbReference type="HAMAP" id="MF_00117">
    <property type="entry name" value="HslO"/>
    <property type="match status" value="1"/>
</dbReference>
<evidence type="ECO:0000256" key="6">
    <source>
        <dbReference type="HAMAP-Rule" id="MF_00117"/>
    </source>
</evidence>
<dbReference type="PANTHER" id="PTHR30111">
    <property type="entry name" value="33 KDA CHAPERONIN"/>
    <property type="match status" value="1"/>
</dbReference>
<proteinExistence type="inferred from homology"/>
<keyword evidence="3 6" id="KW-1015">Disulfide bond</keyword>
<dbReference type="GO" id="GO:0051082">
    <property type="term" value="F:unfolded protein binding"/>
    <property type="evidence" value="ECO:0007669"/>
    <property type="project" value="UniProtKB-UniRule"/>
</dbReference>